<dbReference type="EMBL" id="GGEC01089423">
    <property type="protein sequence ID" value="MBX69907.1"/>
    <property type="molecule type" value="Transcribed_RNA"/>
</dbReference>
<proteinExistence type="predicted"/>
<reference evidence="1" key="1">
    <citation type="submission" date="2018-02" db="EMBL/GenBank/DDBJ databases">
        <title>Rhizophora mucronata_Transcriptome.</title>
        <authorList>
            <person name="Meera S.P."/>
            <person name="Sreeshan A."/>
            <person name="Augustine A."/>
        </authorList>
    </citation>
    <scope>NUCLEOTIDE SEQUENCE</scope>
    <source>
        <tissue evidence="1">Leaf</tissue>
    </source>
</reference>
<accession>A0A2P2QSF8</accession>
<protein>
    <submittedName>
        <fullName evidence="1">Uncharacterized protein</fullName>
    </submittedName>
</protein>
<sequence>MLLPTQCHPYEHILKNVLQWTHKTPILMLRILLLLE</sequence>
<name>A0A2P2QSF8_RHIMU</name>
<organism evidence="1">
    <name type="scientific">Rhizophora mucronata</name>
    <name type="common">Asiatic mangrove</name>
    <dbReference type="NCBI Taxonomy" id="61149"/>
    <lineage>
        <taxon>Eukaryota</taxon>
        <taxon>Viridiplantae</taxon>
        <taxon>Streptophyta</taxon>
        <taxon>Embryophyta</taxon>
        <taxon>Tracheophyta</taxon>
        <taxon>Spermatophyta</taxon>
        <taxon>Magnoliopsida</taxon>
        <taxon>eudicotyledons</taxon>
        <taxon>Gunneridae</taxon>
        <taxon>Pentapetalae</taxon>
        <taxon>rosids</taxon>
        <taxon>fabids</taxon>
        <taxon>Malpighiales</taxon>
        <taxon>Rhizophoraceae</taxon>
        <taxon>Rhizophora</taxon>
    </lineage>
</organism>
<dbReference type="AlphaFoldDB" id="A0A2P2QSF8"/>
<evidence type="ECO:0000313" key="1">
    <source>
        <dbReference type="EMBL" id="MBX69907.1"/>
    </source>
</evidence>